<accession>A0A0L0DLF8</accession>
<dbReference type="PROSITE" id="PS50294">
    <property type="entry name" value="WD_REPEATS_REGION"/>
    <property type="match status" value="4"/>
</dbReference>
<feature type="repeat" description="WD" evidence="3">
    <location>
        <begin position="174"/>
        <end position="214"/>
    </location>
</feature>
<dbReference type="EMBL" id="GL349479">
    <property type="protein sequence ID" value="KNC53174.1"/>
    <property type="molecule type" value="Genomic_DNA"/>
</dbReference>
<dbReference type="InterPro" id="IPR001680">
    <property type="entry name" value="WD40_rpt"/>
</dbReference>
<dbReference type="InterPro" id="IPR020472">
    <property type="entry name" value="WD40_PAC1"/>
</dbReference>
<dbReference type="PANTHER" id="PTHR22847:SF637">
    <property type="entry name" value="WD REPEAT DOMAIN 5B"/>
    <property type="match status" value="1"/>
</dbReference>
<dbReference type="Pfam" id="PF12937">
    <property type="entry name" value="F-box-like"/>
    <property type="match status" value="1"/>
</dbReference>
<dbReference type="PROSITE" id="PS50181">
    <property type="entry name" value="FBOX"/>
    <property type="match status" value="1"/>
</dbReference>
<name>A0A0L0DLF8_THETB</name>
<dbReference type="Proteomes" id="UP000054408">
    <property type="component" value="Unassembled WGS sequence"/>
</dbReference>
<evidence type="ECO:0000256" key="3">
    <source>
        <dbReference type="PROSITE-ProRule" id="PRU00221"/>
    </source>
</evidence>
<dbReference type="InterPro" id="IPR019775">
    <property type="entry name" value="WD40_repeat_CS"/>
</dbReference>
<dbReference type="PANTHER" id="PTHR22847">
    <property type="entry name" value="WD40 REPEAT PROTEIN"/>
    <property type="match status" value="1"/>
</dbReference>
<dbReference type="SUPFAM" id="SSF50978">
    <property type="entry name" value="WD40 repeat-like"/>
    <property type="match status" value="1"/>
</dbReference>
<dbReference type="SUPFAM" id="SSF81383">
    <property type="entry name" value="F-box domain"/>
    <property type="match status" value="1"/>
</dbReference>
<dbReference type="Gene3D" id="1.20.1280.50">
    <property type="match status" value="1"/>
</dbReference>
<keyword evidence="6" id="KW-1185">Reference proteome</keyword>
<evidence type="ECO:0000313" key="5">
    <source>
        <dbReference type="EMBL" id="KNC53174.1"/>
    </source>
</evidence>
<evidence type="ECO:0000259" key="4">
    <source>
        <dbReference type="PROSITE" id="PS50181"/>
    </source>
</evidence>
<dbReference type="Pfam" id="PF00400">
    <property type="entry name" value="WD40"/>
    <property type="match status" value="5"/>
</dbReference>
<proteinExistence type="predicted"/>
<dbReference type="GO" id="GO:1990234">
    <property type="term" value="C:transferase complex"/>
    <property type="evidence" value="ECO:0007669"/>
    <property type="project" value="UniProtKB-ARBA"/>
</dbReference>
<dbReference type="Gene3D" id="2.130.10.10">
    <property type="entry name" value="YVTN repeat-like/Quinoprotein amine dehydrogenase"/>
    <property type="match status" value="2"/>
</dbReference>
<dbReference type="InterPro" id="IPR001810">
    <property type="entry name" value="F-box_dom"/>
</dbReference>
<dbReference type="STRING" id="461836.A0A0L0DLF8"/>
<organism evidence="5 6">
    <name type="scientific">Thecamonas trahens ATCC 50062</name>
    <dbReference type="NCBI Taxonomy" id="461836"/>
    <lineage>
        <taxon>Eukaryota</taxon>
        <taxon>Apusozoa</taxon>
        <taxon>Apusomonadida</taxon>
        <taxon>Apusomonadidae</taxon>
        <taxon>Thecamonas</taxon>
    </lineage>
</organism>
<dbReference type="GeneID" id="25567754"/>
<sequence length="420" mass="47237">MLQGDGVAVVPAGEVADRGGEAEVAPAPAASEPASFGELLARTGPVEALGEIWVQVFEYLPTSDLRSLPLVCKRFAEMMRNYSNQLWRAVLQRQPWRETLPRKSSRNLREFYKFKTLETTRNWREGRCVFTCLWGHTDYVCCLNFDDKVLASGSMDTQIRIWDIHGDRSCVAVLEGHEGTVHQVRLQKDGTLASCSGDRTVRVWDLNTQQQVLSHTLMSSNSGTCPVYDLKSNGWGELVVACHDGSFRFLDTRVPGLEVSRVLEHTGSVLCLEWDRDRYVVTGGTDKICRTFDRRMNASLCTFAKHRRACTTIAWDGPGSNVISGSFDRTVRLWSWSTGKGIKKLTGHTESISCVQVHRKRMVTGSNDRTLRLWSLKSNRCIQTFGGFSGDVFSLQFSQSLMVNGSCRTINVWDFEALER</sequence>
<feature type="domain" description="F-box" evidence="4">
    <location>
        <begin position="51"/>
        <end position="90"/>
    </location>
</feature>
<dbReference type="InterPro" id="IPR015943">
    <property type="entry name" value="WD40/YVTN_repeat-like_dom_sf"/>
</dbReference>
<dbReference type="InterPro" id="IPR036047">
    <property type="entry name" value="F-box-like_dom_sf"/>
</dbReference>
<feature type="repeat" description="WD" evidence="3">
    <location>
        <begin position="345"/>
        <end position="384"/>
    </location>
</feature>
<evidence type="ECO:0000256" key="2">
    <source>
        <dbReference type="ARBA" id="ARBA00022737"/>
    </source>
</evidence>
<dbReference type="PROSITE" id="PS00678">
    <property type="entry name" value="WD_REPEATS_1"/>
    <property type="match status" value="2"/>
</dbReference>
<dbReference type="RefSeq" id="XP_013754647.1">
    <property type="nucleotide sequence ID" value="XM_013899193.1"/>
</dbReference>
<dbReference type="CDD" id="cd00200">
    <property type="entry name" value="WD40"/>
    <property type="match status" value="1"/>
</dbReference>
<dbReference type="OrthoDB" id="19711at2759"/>
<feature type="repeat" description="WD" evidence="3">
    <location>
        <begin position="303"/>
        <end position="344"/>
    </location>
</feature>
<dbReference type="PROSITE" id="PS50082">
    <property type="entry name" value="WD_REPEATS_2"/>
    <property type="match status" value="4"/>
</dbReference>
<reference evidence="5 6" key="1">
    <citation type="submission" date="2010-05" db="EMBL/GenBank/DDBJ databases">
        <title>The Genome Sequence of Thecamonas trahens ATCC 50062.</title>
        <authorList>
            <consortium name="The Broad Institute Genome Sequencing Platform"/>
            <person name="Russ C."/>
            <person name="Cuomo C."/>
            <person name="Shea T."/>
            <person name="Young S.K."/>
            <person name="Zeng Q."/>
            <person name="Koehrsen M."/>
            <person name="Haas B."/>
            <person name="Borodovsky M."/>
            <person name="Guigo R."/>
            <person name="Alvarado L."/>
            <person name="Berlin A."/>
            <person name="Bochicchio J."/>
            <person name="Borenstein D."/>
            <person name="Chapman S."/>
            <person name="Chen Z."/>
            <person name="Freedman E."/>
            <person name="Gellesch M."/>
            <person name="Goldberg J."/>
            <person name="Griggs A."/>
            <person name="Gujja S."/>
            <person name="Heilman E."/>
            <person name="Heiman D."/>
            <person name="Hepburn T."/>
            <person name="Howarth C."/>
            <person name="Jen D."/>
            <person name="Larson L."/>
            <person name="Mehta T."/>
            <person name="Park D."/>
            <person name="Pearson M."/>
            <person name="Roberts A."/>
            <person name="Saif S."/>
            <person name="Shenoy N."/>
            <person name="Sisk P."/>
            <person name="Stolte C."/>
            <person name="Sykes S."/>
            <person name="Thomson T."/>
            <person name="Walk T."/>
            <person name="White J."/>
            <person name="Yandava C."/>
            <person name="Burger G."/>
            <person name="Gray M.W."/>
            <person name="Holland P.W.H."/>
            <person name="King N."/>
            <person name="Lang F.B.F."/>
            <person name="Roger A.J."/>
            <person name="Ruiz-Trillo I."/>
            <person name="Lander E."/>
            <person name="Nusbaum C."/>
        </authorList>
    </citation>
    <scope>NUCLEOTIDE SEQUENCE [LARGE SCALE GENOMIC DNA]</scope>
    <source>
        <strain evidence="5 6">ATCC 50062</strain>
    </source>
</reference>
<dbReference type="OMA" id="MEGHENQ"/>
<dbReference type="eggNOG" id="KOG0281">
    <property type="taxonomic scope" value="Eukaryota"/>
</dbReference>
<dbReference type="SMART" id="SM00320">
    <property type="entry name" value="WD40"/>
    <property type="match status" value="7"/>
</dbReference>
<dbReference type="PRINTS" id="PR00320">
    <property type="entry name" value="GPROTEINBRPT"/>
</dbReference>
<gene>
    <name evidence="5" type="ORF">AMSG_09253</name>
</gene>
<dbReference type="AlphaFoldDB" id="A0A0L0DLF8"/>
<evidence type="ECO:0000256" key="1">
    <source>
        <dbReference type="ARBA" id="ARBA00022574"/>
    </source>
</evidence>
<keyword evidence="2" id="KW-0677">Repeat</keyword>
<dbReference type="InterPro" id="IPR036322">
    <property type="entry name" value="WD40_repeat_dom_sf"/>
</dbReference>
<protein>
    <submittedName>
        <fullName evidence="5">F-box/WD repeat-containing protein 11</fullName>
    </submittedName>
</protein>
<keyword evidence="1 3" id="KW-0853">WD repeat</keyword>
<evidence type="ECO:0000313" key="6">
    <source>
        <dbReference type="Proteomes" id="UP000054408"/>
    </source>
</evidence>
<feature type="repeat" description="WD" evidence="3">
    <location>
        <begin position="133"/>
        <end position="164"/>
    </location>
</feature>